<accession>K0AX67</accession>
<dbReference type="SUPFAM" id="SSF52540">
    <property type="entry name" value="P-loop containing nucleoside triphosphate hydrolases"/>
    <property type="match status" value="1"/>
</dbReference>
<dbReference type="Pfam" id="PF03780">
    <property type="entry name" value="Asp23"/>
    <property type="match status" value="1"/>
</dbReference>
<dbReference type="KEGG" id="cad:Curi_c02820"/>
<comment type="similarity">
    <text evidence="1">Belongs to the asp23 family.</text>
</comment>
<dbReference type="AlphaFoldDB" id="K0AX67"/>
<protein>
    <recommendedName>
        <fullName evidence="4">Asp23/Gls24 family envelope stress response protein</fullName>
    </recommendedName>
</protein>
<dbReference type="InterPro" id="IPR027417">
    <property type="entry name" value="P-loop_NTPase"/>
</dbReference>
<dbReference type="PATRIC" id="fig|1128398.3.peg.290"/>
<name>K0AX67_GOTA9</name>
<gene>
    <name evidence="2" type="ordered locus">Curi_c02820</name>
</gene>
<dbReference type="STRING" id="1128398.Curi_c02820"/>
<organism evidence="2 3">
    <name type="scientific">Gottschalkia acidurici (strain ATCC 7906 / DSM 604 / BCRC 14475 / CIP 104303 / KCTC 5404 / NCIMB 10678 / 9a)</name>
    <name type="common">Clostridium acidurici</name>
    <dbReference type="NCBI Taxonomy" id="1128398"/>
    <lineage>
        <taxon>Bacteria</taxon>
        <taxon>Bacillati</taxon>
        <taxon>Bacillota</taxon>
        <taxon>Tissierellia</taxon>
        <taxon>Tissierellales</taxon>
        <taxon>Gottschalkiaceae</taxon>
        <taxon>Gottschalkia</taxon>
    </lineage>
</organism>
<dbReference type="Proteomes" id="UP000006094">
    <property type="component" value="Chromosome"/>
</dbReference>
<dbReference type="EMBL" id="CP003326">
    <property type="protein sequence ID" value="AFS77362.1"/>
    <property type="molecule type" value="Genomic_DNA"/>
</dbReference>
<evidence type="ECO:0008006" key="4">
    <source>
        <dbReference type="Google" id="ProtNLM"/>
    </source>
</evidence>
<sequence>MVFIIGVESMRVVSLVGQSGSGKSYKAIMLAKDLDIEYIIDDGLLIQGNKIIAGKSAKGESTTISAVKRAVFTDYNHRKEVKDVIRILSPNSILILGTSDKMIERITEELDLPKIQERIYIQEISSEEEIRIASEERKKQGKHVIPVPTFEVKKDFSGYFLDTLKILRKRDSIKEHVYEKTVVRPTFSYLGKYTISDSVIKDIIKYVTRKVDGLHKVSNIYIRNYKEGLFINIEVSMVYGYSILDTVKYMQKRIASEIENMTSLNILGINVTVKKLIVK</sequence>
<dbReference type="HOGENOM" id="CLU_056712_0_0_9"/>
<evidence type="ECO:0000313" key="2">
    <source>
        <dbReference type="EMBL" id="AFS77362.1"/>
    </source>
</evidence>
<dbReference type="eggNOG" id="COG1302">
    <property type="taxonomic scope" value="Bacteria"/>
</dbReference>
<dbReference type="InterPro" id="IPR005531">
    <property type="entry name" value="Asp23"/>
</dbReference>
<dbReference type="PANTHER" id="PTHR34297">
    <property type="entry name" value="HYPOTHETICAL CYTOSOLIC PROTEIN-RELATED"/>
    <property type="match status" value="1"/>
</dbReference>
<evidence type="ECO:0000256" key="1">
    <source>
        <dbReference type="ARBA" id="ARBA00005721"/>
    </source>
</evidence>
<reference evidence="2 3" key="1">
    <citation type="journal article" date="2012" name="PLoS ONE">
        <title>The purine-utilizing bacterium Clostridium acidurici 9a: a genome-guided metabolic reconsideration.</title>
        <authorList>
            <person name="Hartwich K."/>
            <person name="Poehlein A."/>
            <person name="Daniel R."/>
        </authorList>
    </citation>
    <scope>NUCLEOTIDE SEQUENCE [LARGE SCALE GENOMIC DNA]</scope>
    <source>
        <strain evidence="3">ATCC 7906 / DSM 604 / BCRC 14475 / CIP 104303 / KCTC 5404 / NCIMB 10678 / 9a</strain>
    </source>
</reference>
<keyword evidence="3" id="KW-1185">Reference proteome</keyword>
<proteinExistence type="inferred from homology"/>
<evidence type="ECO:0000313" key="3">
    <source>
        <dbReference type="Proteomes" id="UP000006094"/>
    </source>
</evidence>